<dbReference type="PRINTS" id="PR00040">
    <property type="entry name" value="HTHMERR"/>
</dbReference>
<dbReference type="RefSeq" id="WP_010759295.1">
    <property type="nucleotide sequence ID" value="NZ_ASWD01000003.1"/>
</dbReference>
<dbReference type="PROSITE" id="PS50937">
    <property type="entry name" value="HTH_MERR_2"/>
    <property type="match status" value="1"/>
</dbReference>
<proteinExistence type="predicted"/>
<evidence type="ECO:0000313" key="3">
    <source>
        <dbReference type="EMBL" id="EOH88533.1"/>
    </source>
</evidence>
<protein>
    <recommendedName>
        <fullName evidence="2">HTH merR-type domain-containing protein</fullName>
    </recommendedName>
</protein>
<evidence type="ECO:0000256" key="1">
    <source>
        <dbReference type="ARBA" id="ARBA00023125"/>
    </source>
</evidence>
<evidence type="ECO:0000313" key="4">
    <source>
        <dbReference type="Proteomes" id="UP000013782"/>
    </source>
</evidence>
<dbReference type="SUPFAM" id="SSF46955">
    <property type="entry name" value="Putative DNA-binding domain"/>
    <property type="match status" value="1"/>
</dbReference>
<dbReference type="InterPro" id="IPR009061">
    <property type="entry name" value="DNA-bd_dom_put_sf"/>
</dbReference>
<sequence length="129" mass="15406">MNIAAVSKKFGISSDTLRYYERVGIIPPVTRNEKGYRDFSEYDLNWVYFSKVMRNAGVSIETLIEYGILFRQGREQTMDARKDLLIEQRDLLIQRIEEMQETLDYLNYKIEKNPDHLKEFEKKLEKKNS</sequence>
<dbReference type="Proteomes" id="UP000013782">
    <property type="component" value="Unassembled WGS sequence"/>
</dbReference>
<dbReference type="PATRIC" id="fig|1158607.3.peg.4330"/>
<keyword evidence="4" id="KW-1185">Reference proteome</keyword>
<evidence type="ECO:0000259" key="2">
    <source>
        <dbReference type="PROSITE" id="PS50937"/>
    </source>
</evidence>
<keyword evidence="1" id="KW-0238">DNA-binding</keyword>
<dbReference type="HOGENOM" id="CLU_060077_8_3_9"/>
<dbReference type="Pfam" id="PF13411">
    <property type="entry name" value="MerR_1"/>
    <property type="match status" value="1"/>
</dbReference>
<dbReference type="AlphaFoldDB" id="R2PZJ8"/>
<dbReference type="Gene3D" id="1.10.1660.10">
    <property type="match status" value="1"/>
</dbReference>
<dbReference type="STRING" id="160454.RV10_GL002829"/>
<dbReference type="PANTHER" id="PTHR30204:SF98">
    <property type="entry name" value="HTH-TYPE TRANSCRIPTIONAL REGULATOR ADHR"/>
    <property type="match status" value="1"/>
</dbReference>
<dbReference type="InterPro" id="IPR000551">
    <property type="entry name" value="MerR-type_HTH_dom"/>
</dbReference>
<dbReference type="PANTHER" id="PTHR30204">
    <property type="entry name" value="REDOX-CYCLING DRUG-SENSING TRANSCRIPTIONAL ACTIVATOR SOXR"/>
    <property type="match status" value="1"/>
</dbReference>
<dbReference type="CDD" id="cd01109">
    <property type="entry name" value="HTH_YyaN"/>
    <property type="match status" value="1"/>
</dbReference>
<gene>
    <name evidence="3" type="ORF">UAU_04352</name>
</gene>
<reference evidence="3 4" key="1">
    <citation type="submission" date="2013-02" db="EMBL/GenBank/DDBJ databases">
        <title>The Genome Sequence of Enterococcus pallens BAA-351.</title>
        <authorList>
            <consortium name="The Broad Institute Genome Sequencing Platform"/>
            <consortium name="The Broad Institute Genome Sequencing Center for Infectious Disease"/>
            <person name="Earl A.M."/>
            <person name="Gilmore M.S."/>
            <person name="Lebreton F."/>
            <person name="Walker B."/>
            <person name="Young S.K."/>
            <person name="Zeng Q."/>
            <person name="Gargeya S."/>
            <person name="Fitzgerald M."/>
            <person name="Haas B."/>
            <person name="Abouelleil A."/>
            <person name="Alvarado L."/>
            <person name="Arachchi H.M."/>
            <person name="Berlin A.M."/>
            <person name="Chapman S.B."/>
            <person name="Dewar J."/>
            <person name="Goldberg J."/>
            <person name="Griggs A."/>
            <person name="Gujja S."/>
            <person name="Hansen M."/>
            <person name="Howarth C."/>
            <person name="Imamovic A."/>
            <person name="Larimer J."/>
            <person name="McCowan C."/>
            <person name="Murphy C."/>
            <person name="Neiman D."/>
            <person name="Pearson M."/>
            <person name="Priest M."/>
            <person name="Roberts A."/>
            <person name="Saif S."/>
            <person name="Shea T."/>
            <person name="Sisk P."/>
            <person name="Sykes S."/>
            <person name="Wortman J."/>
            <person name="Nusbaum C."/>
            <person name="Birren B."/>
        </authorList>
    </citation>
    <scope>NUCLEOTIDE SEQUENCE [LARGE SCALE GENOMIC DNA]</scope>
    <source>
        <strain evidence="3 4">ATCC BAA-351</strain>
    </source>
</reference>
<dbReference type="GO" id="GO:0003700">
    <property type="term" value="F:DNA-binding transcription factor activity"/>
    <property type="evidence" value="ECO:0007669"/>
    <property type="project" value="InterPro"/>
</dbReference>
<comment type="caution">
    <text evidence="3">The sequence shown here is derived from an EMBL/GenBank/DDBJ whole genome shotgun (WGS) entry which is preliminary data.</text>
</comment>
<name>R2PZJ8_9ENTE</name>
<dbReference type="EMBL" id="AJAQ01000045">
    <property type="protein sequence ID" value="EOH88533.1"/>
    <property type="molecule type" value="Genomic_DNA"/>
</dbReference>
<dbReference type="eggNOG" id="COG0789">
    <property type="taxonomic scope" value="Bacteria"/>
</dbReference>
<dbReference type="OrthoDB" id="9811174at2"/>
<feature type="domain" description="HTH merR-type" evidence="2">
    <location>
        <begin position="1"/>
        <end position="69"/>
    </location>
</feature>
<dbReference type="InterPro" id="IPR047057">
    <property type="entry name" value="MerR_fam"/>
</dbReference>
<dbReference type="GO" id="GO:0003677">
    <property type="term" value="F:DNA binding"/>
    <property type="evidence" value="ECO:0007669"/>
    <property type="project" value="UniProtKB-KW"/>
</dbReference>
<dbReference type="SMART" id="SM00422">
    <property type="entry name" value="HTH_MERR"/>
    <property type="match status" value="1"/>
</dbReference>
<accession>R2PZJ8</accession>
<organism evidence="3 4">
    <name type="scientific">Enterococcus pallens ATCC BAA-351</name>
    <dbReference type="NCBI Taxonomy" id="1158607"/>
    <lineage>
        <taxon>Bacteria</taxon>
        <taxon>Bacillati</taxon>
        <taxon>Bacillota</taxon>
        <taxon>Bacilli</taxon>
        <taxon>Lactobacillales</taxon>
        <taxon>Enterococcaceae</taxon>
        <taxon>Enterococcus</taxon>
    </lineage>
</organism>